<evidence type="ECO:0000259" key="8">
    <source>
        <dbReference type="PROSITE" id="PS51019"/>
    </source>
</evidence>
<evidence type="ECO:0000256" key="3">
    <source>
        <dbReference type="ARBA" id="ARBA00022588"/>
    </source>
</evidence>
<dbReference type="EMBL" id="JABFTP020000144">
    <property type="protein sequence ID" value="KAL3281727.1"/>
    <property type="molecule type" value="Genomic_DNA"/>
</dbReference>
<evidence type="ECO:0000256" key="6">
    <source>
        <dbReference type="SAM" id="MobiDB-lite"/>
    </source>
</evidence>
<dbReference type="PROSITE" id="PS51019">
    <property type="entry name" value="REELIN"/>
    <property type="match status" value="1"/>
</dbReference>
<dbReference type="GO" id="GO:0042742">
    <property type="term" value="P:defense response to bacterium"/>
    <property type="evidence" value="ECO:0007669"/>
    <property type="project" value="UniProtKB-KW"/>
</dbReference>
<keyword evidence="5" id="KW-0044">Antibiotic</keyword>
<dbReference type="PANTHER" id="PTHR45828">
    <property type="entry name" value="CYTOCHROME B561/FERRIC REDUCTASE TRANSMEMBRANE"/>
    <property type="match status" value="1"/>
</dbReference>
<evidence type="ECO:0000256" key="4">
    <source>
        <dbReference type="ARBA" id="ARBA00022859"/>
    </source>
</evidence>
<name>A0ABD2NTG7_9CUCU</name>
<dbReference type="InterPro" id="IPR051237">
    <property type="entry name" value="Ferric-chelate_Red/DefProt"/>
</dbReference>
<dbReference type="GO" id="GO:0042832">
    <property type="term" value="P:defense response to protozoan"/>
    <property type="evidence" value="ECO:0007669"/>
    <property type="project" value="UniProtKB-ARBA"/>
</dbReference>
<keyword evidence="2" id="KW-0929">Antimicrobial</keyword>
<comment type="similarity">
    <text evidence="1">Belongs to the insect defense protein family.</text>
</comment>
<dbReference type="AlphaFoldDB" id="A0ABD2NTG7"/>
<dbReference type="Pfam" id="PF02014">
    <property type="entry name" value="Reeler"/>
    <property type="match status" value="1"/>
</dbReference>
<dbReference type="InterPro" id="IPR042307">
    <property type="entry name" value="Reeler_sf"/>
</dbReference>
<accession>A0ABD2NTG7</accession>
<organism evidence="9 10">
    <name type="scientific">Cryptolaemus montrouzieri</name>
    <dbReference type="NCBI Taxonomy" id="559131"/>
    <lineage>
        <taxon>Eukaryota</taxon>
        <taxon>Metazoa</taxon>
        <taxon>Ecdysozoa</taxon>
        <taxon>Arthropoda</taxon>
        <taxon>Hexapoda</taxon>
        <taxon>Insecta</taxon>
        <taxon>Pterygota</taxon>
        <taxon>Neoptera</taxon>
        <taxon>Endopterygota</taxon>
        <taxon>Coleoptera</taxon>
        <taxon>Polyphaga</taxon>
        <taxon>Cucujiformia</taxon>
        <taxon>Coccinelloidea</taxon>
        <taxon>Coccinellidae</taxon>
        <taxon>Scymninae</taxon>
        <taxon>Scymnini</taxon>
        <taxon>Cryptolaemus</taxon>
    </lineage>
</organism>
<gene>
    <name evidence="9" type="ORF">HHI36_004931</name>
</gene>
<keyword evidence="10" id="KW-1185">Reference proteome</keyword>
<dbReference type="PANTHER" id="PTHR45828:SF33">
    <property type="entry name" value="DOMON DOMAIN-CONTAINING PROTEIN"/>
    <property type="match status" value="1"/>
</dbReference>
<evidence type="ECO:0000313" key="10">
    <source>
        <dbReference type="Proteomes" id="UP001516400"/>
    </source>
</evidence>
<evidence type="ECO:0000256" key="5">
    <source>
        <dbReference type="ARBA" id="ARBA00023022"/>
    </source>
</evidence>
<protein>
    <recommendedName>
        <fullName evidence="8">Reelin domain-containing protein</fullName>
    </recommendedName>
</protein>
<dbReference type="CDD" id="cd08544">
    <property type="entry name" value="Reeler"/>
    <property type="match status" value="1"/>
</dbReference>
<evidence type="ECO:0000256" key="2">
    <source>
        <dbReference type="ARBA" id="ARBA00022529"/>
    </source>
</evidence>
<dbReference type="InterPro" id="IPR002861">
    <property type="entry name" value="Reeler_dom"/>
</dbReference>
<sequence>MFRFVSAFVVLSVATCAWAYSDGAPTAVCDDMTPKHPFEPQKSKLPYTVSIEKSSLKPGEETDITISGKEFKGFLIQVRNGEKAIGSFEIDPRDKNAKNVACHGSPKSAATHTNASPKKSVTLKWKAPQQKGNFEVYVTVATDGAQFWAKQNVGNIVVN</sequence>
<dbReference type="GO" id="GO:0045087">
    <property type="term" value="P:innate immune response"/>
    <property type="evidence" value="ECO:0007669"/>
    <property type="project" value="UniProtKB-KW"/>
</dbReference>
<feature type="region of interest" description="Disordered" evidence="6">
    <location>
        <begin position="96"/>
        <end position="120"/>
    </location>
</feature>
<evidence type="ECO:0000313" key="9">
    <source>
        <dbReference type="EMBL" id="KAL3281727.1"/>
    </source>
</evidence>
<feature type="domain" description="Reelin" evidence="8">
    <location>
        <begin position="6"/>
        <end position="159"/>
    </location>
</feature>
<feature type="compositionally biased region" description="Polar residues" evidence="6">
    <location>
        <begin position="108"/>
        <end position="119"/>
    </location>
</feature>
<comment type="caution">
    <text evidence="9">The sequence shown here is derived from an EMBL/GenBank/DDBJ whole genome shotgun (WGS) entry which is preliminary data.</text>
</comment>
<feature type="signal peptide" evidence="7">
    <location>
        <begin position="1"/>
        <end position="19"/>
    </location>
</feature>
<dbReference type="FunFam" id="2.60.40.4060:FF:000003">
    <property type="entry name" value="Ferric chelate reductase 1"/>
    <property type="match status" value="1"/>
</dbReference>
<dbReference type="Proteomes" id="UP001516400">
    <property type="component" value="Unassembled WGS sequence"/>
</dbReference>
<keyword evidence="4" id="KW-0391">Immunity</keyword>
<evidence type="ECO:0000256" key="7">
    <source>
        <dbReference type="SAM" id="SignalP"/>
    </source>
</evidence>
<keyword evidence="7" id="KW-0732">Signal</keyword>
<feature type="chain" id="PRO_5044812405" description="Reelin domain-containing protein" evidence="7">
    <location>
        <begin position="20"/>
        <end position="159"/>
    </location>
</feature>
<proteinExistence type="inferred from homology"/>
<reference evidence="9 10" key="1">
    <citation type="journal article" date="2021" name="BMC Biol.">
        <title>Horizontally acquired antibacterial genes associated with adaptive radiation of ladybird beetles.</title>
        <authorList>
            <person name="Li H.S."/>
            <person name="Tang X.F."/>
            <person name="Huang Y.H."/>
            <person name="Xu Z.Y."/>
            <person name="Chen M.L."/>
            <person name="Du X.Y."/>
            <person name="Qiu B.Y."/>
            <person name="Chen P.T."/>
            <person name="Zhang W."/>
            <person name="Slipinski A."/>
            <person name="Escalona H.E."/>
            <person name="Waterhouse R.M."/>
            <person name="Zwick A."/>
            <person name="Pang H."/>
        </authorList>
    </citation>
    <scope>NUCLEOTIDE SEQUENCE [LARGE SCALE GENOMIC DNA]</scope>
    <source>
        <strain evidence="9">SYSU2018</strain>
    </source>
</reference>
<keyword evidence="3" id="KW-0399">Innate immunity</keyword>
<evidence type="ECO:0000256" key="1">
    <source>
        <dbReference type="ARBA" id="ARBA00008501"/>
    </source>
</evidence>
<dbReference type="Gene3D" id="2.60.40.4060">
    <property type="entry name" value="Reeler domain"/>
    <property type="match status" value="1"/>
</dbReference>